<gene>
    <name evidence="1" type="ORF">KTN4_295</name>
</gene>
<organism evidence="1 2">
    <name type="scientific">Pseudomonas phage KTN4</name>
    <dbReference type="NCBI Taxonomy" id="1862701"/>
    <lineage>
        <taxon>Viruses</taxon>
        <taxon>Duplodnaviria</taxon>
        <taxon>Heunggongvirae</taxon>
        <taxon>Uroviricota</taxon>
        <taxon>Caudoviricetes</taxon>
        <taxon>Chimalliviridae</taxon>
        <taxon>Phikzvirus</taxon>
        <taxon>Phikzvirus phiKZ</taxon>
    </lineage>
</organism>
<dbReference type="Proteomes" id="UP000224336">
    <property type="component" value="Segment"/>
</dbReference>
<proteinExistence type="predicted"/>
<sequence>MNNLQVNTTIKELHKLLICNIIDGKLIEYNDIVKELKITNDELDNLLIAISKLSDTPINNIFKSLSLAIDLRTITSVIEKLSNSTKLSKKEIQLDLLTSLGIKDNYFSNSCTNVYHELSDIIKKLEHSDKLYQTDYQNFIIDKVTSHFKDVLYSAGYAISDIYKYTDSKVVNVDKNGLLIGMSITNYSFHNKDEPIRTIGFSLIDKTECCVGKSETIKKFDVEDFLNAMDTININPTSIIFSNQYREKDLAIHNAIMNEFKVNKISNNTRDNIVSYHTVMMGHNCIISFNHNGFLLKI</sequence>
<evidence type="ECO:0000313" key="2">
    <source>
        <dbReference type="Proteomes" id="UP000224336"/>
    </source>
</evidence>
<reference evidence="1 2" key="1">
    <citation type="journal article" date="2016" name="Sci. Rep.">
        <title>A proposed integrated approach for the preclinical evaluation of phage therapy in Pseudomonas infections.</title>
        <authorList>
            <person name="Danis-Wlodarczyk K."/>
            <person name="Vandenheuvel D."/>
            <person name="Jang H.B."/>
            <person name="Briers Y."/>
            <person name="Olszak T."/>
            <person name="Arabski M."/>
            <person name="Wasik S."/>
            <person name="Drabik M."/>
            <person name="Higgins G."/>
            <person name="Tyrrell J."/>
            <person name="Harvey B.J."/>
            <person name="Noben J.P."/>
            <person name="Lavigne R."/>
            <person name="Drulis-Kawa Z."/>
        </authorList>
    </citation>
    <scope>NUCLEOTIDE SEQUENCE [LARGE SCALE GENOMIC DNA]</scope>
</reference>
<protein>
    <submittedName>
        <fullName evidence="1">Uncharacterized protein</fullName>
    </submittedName>
</protein>
<dbReference type="EMBL" id="KU521356">
    <property type="protein sequence ID" value="ANM45053.1"/>
    <property type="molecule type" value="Genomic_DNA"/>
</dbReference>
<evidence type="ECO:0000313" key="1">
    <source>
        <dbReference type="EMBL" id="ANM45053.1"/>
    </source>
</evidence>
<accession>A0A192Y5Q5</accession>
<name>A0A192Y5Q5_9CAUD</name>